<dbReference type="Proteomes" id="UP001193501">
    <property type="component" value="Unassembled WGS sequence"/>
</dbReference>
<gene>
    <name evidence="1" type="ORF">GV832_14265</name>
</gene>
<evidence type="ECO:0000313" key="1">
    <source>
        <dbReference type="EMBL" id="NBZ88753.1"/>
    </source>
</evidence>
<evidence type="ECO:0000313" key="2">
    <source>
        <dbReference type="Proteomes" id="UP001193501"/>
    </source>
</evidence>
<sequence>MDDLDDDLLDASAAASPEAWAERMAEIGRSGGWFRSLAHDHQALFLDNGRSLLVTFDTHRAAFERPRKLPVGMDLADECDWSHLCVLARKHPWFRSEGVYAFFDSLIDEGFFEGFDRVLFYGAGPLGYAAAAYSVASPGAEVLLLNPIASQSPAVAGWDDRHREAKRMDFTSRYGFAPDMVDGAAAVTVISDPCQKIDAMHAALFLGPHVRHFAARRGGGDLEAQFSRMGNLNHLLAAAMERGLGLQRFAQLWRRRRSDGTYLRHLQLACATHPAREIAVCRNVVARLDQKRFRRRLAELVPGEVPAAPSALAQAAAQEIAATGPEAS</sequence>
<dbReference type="RefSeq" id="WP_168775567.1">
    <property type="nucleotide sequence ID" value="NZ_JAABNR010000013.1"/>
</dbReference>
<comment type="caution">
    <text evidence="1">The sequence shown here is derived from an EMBL/GenBank/DDBJ whole genome shotgun (WGS) entry which is preliminary data.</text>
</comment>
<keyword evidence="2" id="KW-1185">Reference proteome</keyword>
<proteinExistence type="predicted"/>
<protein>
    <submittedName>
        <fullName evidence="1">Phosphoadenosine phosphosulfate reductase</fullName>
    </submittedName>
</protein>
<dbReference type="EMBL" id="JAABNR010000013">
    <property type="protein sequence ID" value="NBZ88753.1"/>
    <property type="molecule type" value="Genomic_DNA"/>
</dbReference>
<accession>A0AAE4Y9X8</accession>
<organism evidence="1 2">
    <name type="scientific">Stagnihabitans tardus</name>
    <dbReference type="NCBI Taxonomy" id="2699202"/>
    <lineage>
        <taxon>Bacteria</taxon>
        <taxon>Pseudomonadati</taxon>
        <taxon>Pseudomonadota</taxon>
        <taxon>Alphaproteobacteria</taxon>
        <taxon>Rhodobacterales</taxon>
        <taxon>Paracoccaceae</taxon>
        <taxon>Stagnihabitans</taxon>
    </lineage>
</organism>
<dbReference type="AlphaFoldDB" id="A0AAE4Y9X8"/>
<name>A0AAE4Y9X8_9RHOB</name>
<reference evidence="1" key="1">
    <citation type="submission" date="2020-01" db="EMBL/GenBank/DDBJ databases">
        <authorList>
            <person name="Chen W.-M."/>
        </authorList>
    </citation>
    <scope>NUCLEOTIDE SEQUENCE</scope>
    <source>
        <strain evidence="1">CYK-10</strain>
    </source>
</reference>